<feature type="compositionally biased region" description="Basic and acidic residues" evidence="1">
    <location>
        <begin position="64"/>
        <end position="101"/>
    </location>
</feature>
<evidence type="ECO:0000256" key="1">
    <source>
        <dbReference type="SAM" id="MobiDB-lite"/>
    </source>
</evidence>
<dbReference type="AlphaFoldDB" id="A0AAV2N8K8"/>
<evidence type="ECO:0000313" key="3">
    <source>
        <dbReference type="Proteomes" id="UP001497644"/>
    </source>
</evidence>
<accession>A0AAV2N8K8</accession>
<organism evidence="2 3">
    <name type="scientific">Lasius platythorax</name>
    <dbReference type="NCBI Taxonomy" id="488582"/>
    <lineage>
        <taxon>Eukaryota</taxon>
        <taxon>Metazoa</taxon>
        <taxon>Ecdysozoa</taxon>
        <taxon>Arthropoda</taxon>
        <taxon>Hexapoda</taxon>
        <taxon>Insecta</taxon>
        <taxon>Pterygota</taxon>
        <taxon>Neoptera</taxon>
        <taxon>Endopterygota</taxon>
        <taxon>Hymenoptera</taxon>
        <taxon>Apocrita</taxon>
        <taxon>Aculeata</taxon>
        <taxon>Formicoidea</taxon>
        <taxon>Formicidae</taxon>
        <taxon>Formicinae</taxon>
        <taxon>Lasius</taxon>
        <taxon>Lasius</taxon>
    </lineage>
</organism>
<proteinExistence type="predicted"/>
<protein>
    <submittedName>
        <fullName evidence="2">Uncharacterized protein</fullName>
    </submittedName>
</protein>
<feature type="region of interest" description="Disordered" evidence="1">
    <location>
        <begin position="64"/>
        <end position="110"/>
    </location>
</feature>
<sequence length="110" mass="13031">MQFRDAFPRLNRRRCTEMPDNNVATLSVRSGALIPRLHYGPPGPAVNFDAAIFAERDTGYVKEEDGRERREFIRRDCPRLQPEEQSRMVDDDGDREKEKLKREKGRRRRK</sequence>
<evidence type="ECO:0000313" key="2">
    <source>
        <dbReference type="EMBL" id="CAL1676104.1"/>
    </source>
</evidence>
<dbReference type="EMBL" id="OZ034834">
    <property type="protein sequence ID" value="CAL1676104.1"/>
    <property type="molecule type" value="Genomic_DNA"/>
</dbReference>
<dbReference type="Proteomes" id="UP001497644">
    <property type="component" value="Chromosome 11"/>
</dbReference>
<name>A0AAV2N8K8_9HYME</name>
<reference evidence="2" key="1">
    <citation type="submission" date="2024-04" db="EMBL/GenBank/DDBJ databases">
        <authorList>
            <consortium name="Molecular Ecology Group"/>
        </authorList>
    </citation>
    <scope>NUCLEOTIDE SEQUENCE</scope>
</reference>
<keyword evidence="3" id="KW-1185">Reference proteome</keyword>
<gene>
    <name evidence="2" type="ORF">LPLAT_LOCUS2345</name>
</gene>